<evidence type="ECO:0000259" key="10">
    <source>
        <dbReference type="SMART" id="SM00762"/>
    </source>
</evidence>
<evidence type="ECO:0000256" key="8">
    <source>
        <dbReference type="ARBA" id="ARBA00031340"/>
    </source>
</evidence>
<dbReference type="SMART" id="SM00762">
    <property type="entry name" value="Cog4"/>
    <property type="match status" value="1"/>
</dbReference>
<keyword evidence="4" id="KW-0813">Transport</keyword>
<keyword evidence="7" id="KW-0472">Membrane</keyword>
<feature type="domain" description="COG4 transport protein middle alpha-helical bundle" evidence="10">
    <location>
        <begin position="192"/>
        <end position="542"/>
    </location>
</feature>
<organism evidence="11 12">
    <name type="scientific">[Candida] subhashii</name>
    <dbReference type="NCBI Taxonomy" id="561895"/>
    <lineage>
        <taxon>Eukaryota</taxon>
        <taxon>Fungi</taxon>
        <taxon>Dikarya</taxon>
        <taxon>Ascomycota</taxon>
        <taxon>Saccharomycotina</taxon>
        <taxon>Pichiomycetes</taxon>
        <taxon>Debaryomycetaceae</taxon>
        <taxon>Spathaspora</taxon>
    </lineage>
</organism>
<evidence type="ECO:0000313" key="11">
    <source>
        <dbReference type="EMBL" id="KAG7663918.1"/>
    </source>
</evidence>
<accession>A0A8J5UIV4</accession>
<evidence type="ECO:0000256" key="6">
    <source>
        <dbReference type="ARBA" id="ARBA00023034"/>
    </source>
</evidence>
<dbReference type="Proteomes" id="UP000694255">
    <property type="component" value="Unassembled WGS sequence"/>
</dbReference>
<keyword evidence="12" id="KW-1185">Reference proteome</keyword>
<dbReference type="Pfam" id="PF20662">
    <property type="entry name" value="COG4_C"/>
    <property type="match status" value="1"/>
</dbReference>
<evidence type="ECO:0000256" key="1">
    <source>
        <dbReference type="ARBA" id="ARBA00004395"/>
    </source>
</evidence>
<comment type="caution">
    <text evidence="11">The sequence shown here is derived from an EMBL/GenBank/DDBJ whole genome shotgun (WGS) entry which is preliminary data.</text>
</comment>
<feature type="compositionally biased region" description="Low complexity" evidence="9">
    <location>
        <begin position="559"/>
        <end position="577"/>
    </location>
</feature>
<dbReference type="InterPro" id="IPR048684">
    <property type="entry name" value="COG4_C"/>
</dbReference>
<sequence>MTHNGYLLKQEASIINEVALEKEVDEIQELYKRSSNPKDLYELIDKIDNVVSHIDNDLDNYTTIKQKKLQQDITNIELIRATRLSSTITHSNELSQLFQVANDLGHSLTYKIKSLDEEIGNVDKTLDFVKNIQLLKNNINQAHYAIEHNNWELAAQCIHKITSNLPRELIDGKFASVVIPSTDIPELPHVAIEKWIKKLTNVFKDKFNEAAQARNVEHLTKYFQLFPMIGQEEIGLNCYSKFICEIINETSKSLISRTNDVNPDDLIPGVFATITMQLFESISMMLSQHGPLIKRYYSSTYPGALSYVITKIQREIDMQIGIISDTFYDMRRLDKYFQDISLYNFPILAARQNQLREQSNESRKSGEYFDTSMEINDNDLVPIRHIGDMLSELASIFHHWSMYCKFITIKYFNTQQEGSELLSLPDLISKSNFTKKINEKLLPSLETLHKFYFRRSLEKAITIEEMPSLDSYLVYHPSPERLVFPEQVPCSSVIEDLTLILNTTLRNIIDSGIPSSVKTFINESFLVIQSDLINGFFIKNLNDNQPRYNQTLSLLAAGEGSHAASGGPPSPGVSRSSTPDPGAVGMGFLKGAATSALGSVVSGSGAIVGSLQTAPNNPKLLNFIIYLNTVAMAQEYFGKVFDKILKSDQYYLKNSFPFGKDKDKIETILKNDFLDPFMSITNKIIAESLVNLYNQSIKSKLIALVNEFLPESNENYIIYSSASLNDPSTLLKFTANWQALIKPYVQTCHKSLIFDKLLRLIVINLSNLIEKKLMVSLKKFKINELGSIKLEKDLSYLINQVCADNYPLREKFVRITQIVLLVGMDDEEYDESYQHVAISKKINGGDEEDEMDLEENLGINWVLTPQERNQIRKYRV</sequence>
<dbReference type="GO" id="GO:0000139">
    <property type="term" value="C:Golgi membrane"/>
    <property type="evidence" value="ECO:0007669"/>
    <property type="project" value="UniProtKB-SubCell"/>
</dbReference>
<evidence type="ECO:0000256" key="4">
    <source>
        <dbReference type="ARBA" id="ARBA00022448"/>
    </source>
</evidence>
<evidence type="ECO:0000256" key="9">
    <source>
        <dbReference type="SAM" id="MobiDB-lite"/>
    </source>
</evidence>
<evidence type="ECO:0000313" key="12">
    <source>
        <dbReference type="Proteomes" id="UP000694255"/>
    </source>
</evidence>
<dbReference type="OrthoDB" id="47059at2759"/>
<dbReference type="PANTHER" id="PTHR24016:SF0">
    <property type="entry name" value="CONSERVED OLIGOMERIC GOLGI COMPLEX SUBUNIT 4"/>
    <property type="match status" value="1"/>
</dbReference>
<comment type="similarity">
    <text evidence="2">Belongs to the COG4 family.</text>
</comment>
<dbReference type="InterPro" id="IPR048680">
    <property type="entry name" value="COG4_N"/>
</dbReference>
<proteinExistence type="inferred from homology"/>
<evidence type="ECO:0000256" key="3">
    <source>
        <dbReference type="ARBA" id="ARBA00020975"/>
    </source>
</evidence>
<dbReference type="GeneID" id="73469346"/>
<dbReference type="AlphaFoldDB" id="A0A8J5UIV4"/>
<evidence type="ECO:0000256" key="5">
    <source>
        <dbReference type="ARBA" id="ARBA00022927"/>
    </source>
</evidence>
<dbReference type="RefSeq" id="XP_049264150.1">
    <property type="nucleotide sequence ID" value="XM_049406307.1"/>
</dbReference>
<keyword evidence="5" id="KW-0653">Protein transport</keyword>
<dbReference type="InterPro" id="IPR013167">
    <property type="entry name" value="COG4_M"/>
</dbReference>
<reference evidence="11 12" key="1">
    <citation type="journal article" date="2021" name="DNA Res.">
        <title>Genome analysis of Candida subhashii reveals its hybrid nature and dual mitochondrial genome conformations.</title>
        <authorList>
            <person name="Mixao V."/>
            <person name="Hegedusova E."/>
            <person name="Saus E."/>
            <person name="Pryszcz L.P."/>
            <person name="Cillingova A."/>
            <person name="Nosek J."/>
            <person name="Gabaldon T."/>
        </authorList>
    </citation>
    <scope>NUCLEOTIDE SEQUENCE [LARGE SCALE GENOMIC DNA]</scope>
    <source>
        <strain evidence="11 12">CBS 10753</strain>
    </source>
</reference>
<dbReference type="PANTHER" id="PTHR24016">
    <property type="entry name" value="CONSERVED OLIGOMERIC GOLGI COMPLEX SUBUNIT 4"/>
    <property type="match status" value="1"/>
</dbReference>
<dbReference type="Pfam" id="PF20663">
    <property type="entry name" value="COG4_N"/>
    <property type="match status" value="1"/>
</dbReference>
<keyword evidence="6" id="KW-0333">Golgi apparatus</keyword>
<name>A0A8J5UIV4_9ASCO</name>
<dbReference type="InterPro" id="IPR048682">
    <property type="entry name" value="COG4"/>
</dbReference>
<dbReference type="Pfam" id="PF08318">
    <property type="entry name" value="COG4_m"/>
    <property type="match status" value="1"/>
</dbReference>
<comment type="subcellular location">
    <subcellularLocation>
        <location evidence="1">Golgi apparatus membrane</location>
        <topology evidence="1">Peripheral membrane protein</topology>
    </subcellularLocation>
</comment>
<protein>
    <recommendedName>
        <fullName evidence="3">Conserved oligomeric Golgi complex subunit 4</fullName>
    </recommendedName>
    <alternativeName>
        <fullName evidence="8">Component of oligomeric Golgi complex 4</fullName>
    </alternativeName>
</protein>
<feature type="region of interest" description="Disordered" evidence="9">
    <location>
        <begin position="559"/>
        <end position="578"/>
    </location>
</feature>
<dbReference type="GO" id="GO:0015031">
    <property type="term" value="P:protein transport"/>
    <property type="evidence" value="ECO:0007669"/>
    <property type="project" value="UniProtKB-KW"/>
</dbReference>
<evidence type="ECO:0000256" key="7">
    <source>
        <dbReference type="ARBA" id="ARBA00023136"/>
    </source>
</evidence>
<gene>
    <name evidence="11" type="ORF">J8A68_002545</name>
</gene>
<evidence type="ECO:0000256" key="2">
    <source>
        <dbReference type="ARBA" id="ARBA00009215"/>
    </source>
</evidence>
<dbReference type="EMBL" id="JAGSYN010000113">
    <property type="protein sequence ID" value="KAG7663918.1"/>
    <property type="molecule type" value="Genomic_DNA"/>
</dbReference>